<evidence type="ECO:0000313" key="3">
    <source>
        <dbReference type="Proteomes" id="UP000006729"/>
    </source>
</evidence>
<dbReference type="AlphaFoldDB" id="A0A3N7FKH9"/>
<dbReference type="EMBL" id="CM009291">
    <property type="protein sequence ID" value="RQO87391.1"/>
    <property type="molecule type" value="Genomic_DNA"/>
</dbReference>
<accession>A0A3N7FKH9</accession>
<organism evidence="2 3">
    <name type="scientific">Populus trichocarpa</name>
    <name type="common">Western balsam poplar</name>
    <name type="synonym">Populus balsamifera subsp. trichocarpa</name>
    <dbReference type="NCBI Taxonomy" id="3694"/>
    <lineage>
        <taxon>Eukaryota</taxon>
        <taxon>Viridiplantae</taxon>
        <taxon>Streptophyta</taxon>
        <taxon>Embryophyta</taxon>
        <taxon>Tracheophyta</taxon>
        <taxon>Spermatophyta</taxon>
        <taxon>Magnoliopsida</taxon>
        <taxon>eudicotyledons</taxon>
        <taxon>Gunneridae</taxon>
        <taxon>Pentapetalae</taxon>
        <taxon>rosids</taxon>
        <taxon>fabids</taxon>
        <taxon>Malpighiales</taxon>
        <taxon>Salicaceae</taxon>
        <taxon>Saliceae</taxon>
        <taxon>Populus</taxon>
    </lineage>
</organism>
<dbReference type="InParanoid" id="A0A3N7FKH9"/>
<protein>
    <submittedName>
        <fullName evidence="2">Uncharacterized protein</fullName>
    </submittedName>
</protein>
<proteinExistence type="predicted"/>
<name>A0A3N7FKH9_POPTR</name>
<evidence type="ECO:0000256" key="1">
    <source>
        <dbReference type="SAM" id="MobiDB-lite"/>
    </source>
</evidence>
<keyword evidence="3" id="KW-1185">Reference proteome</keyword>
<sequence length="52" mass="6122">MVNMHDARKDNDSEDTHPAEEMNEDLCKWKIKTGKAMFALKTMIEEDMLEHI</sequence>
<reference evidence="2 3" key="1">
    <citation type="journal article" date="2006" name="Science">
        <title>The genome of black cottonwood, Populus trichocarpa (Torr. &amp; Gray).</title>
        <authorList>
            <person name="Tuskan G.A."/>
            <person name="Difazio S."/>
            <person name="Jansson S."/>
            <person name="Bohlmann J."/>
            <person name="Grigoriev I."/>
            <person name="Hellsten U."/>
            <person name="Putnam N."/>
            <person name="Ralph S."/>
            <person name="Rombauts S."/>
            <person name="Salamov A."/>
            <person name="Schein J."/>
            <person name="Sterck L."/>
            <person name="Aerts A."/>
            <person name="Bhalerao R.R."/>
            <person name="Bhalerao R.P."/>
            <person name="Blaudez D."/>
            <person name="Boerjan W."/>
            <person name="Brun A."/>
            <person name="Brunner A."/>
            <person name="Busov V."/>
            <person name="Campbell M."/>
            <person name="Carlson J."/>
            <person name="Chalot M."/>
            <person name="Chapman J."/>
            <person name="Chen G.L."/>
            <person name="Cooper D."/>
            <person name="Coutinho P.M."/>
            <person name="Couturier J."/>
            <person name="Covert S."/>
            <person name="Cronk Q."/>
            <person name="Cunningham R."/>
            <person name="Davis J."/>
            <person name="Degroeve S."/>
            <person name="Dejardin A."/>
            <person name="Depamphilis C."/>
            <person name="Detter J."/>
            <person name="Dirks B."/>
            <person name="Dubchak I."/>
            <person name="Duplessis S."/>
            <person name="Ehlting J."/>
            <person name="Ellis B."/>
            <person name="Gendler K."/>
            <person name="Goodstein D."/>
            <person name="Gribskov M."/>
            <person name="Grimwood J."/>
            <person name="Groover A."/>
            <person name="Gunter L."/>
            <person name="Hamberger B."/>
            <person name="Heinze B."/>
            <person name="Helariutta Y."/>
            <person name="Henrissat B."/>
            <person name="Holligan D."/>
            <person name="Holt R."/>
            <person name="Huang W."/>
            <person name="Islam-Faridi N."/>
            <person name="Jones S."/>
            <person name="Jones-Rhoades M."/>
            <person name="Jorgensen R."/>
            <person name="Joshi C."/>
            <person name="Kangasjarvi J."/>
            <person name="Karlsson J."/>
            <person name="Kelleher C."/>
            <person name="Kirkpatrick R."/>
            <person name="Kirst M."/>
            <person name="Kohler A."/>
            <person name="Kalluri U."/>
            <person name="Larimer F."/>
            <person name="Leebens-Mack J."/>
            <person name="Leple J.C."/>
            <person name="Locascio P."/>
            <person name="Lou Y."/>
            <person name="Lucas S."/>
            <person name="Martin F."/>
            <person name="Montanini B."/>
            <person name="Napoli C."/>
            <person name="Nelson D.R."/>
            <person name="Nelson C."/>
            <person name="Nieminen K."/>
            <person name="Nilsson O."/>
            <person name="Pereda V."/>
            <person name="Peter G."/>
            <person name="Philippe R."/>
            <person name="Pilate G."/>
            <person name="Poliakov A."/>
            <person name="Razumovskaya J."/>
            <person name="Richardson P."/>
            <person name="Rinaldi C."/>
            <person name="Ritland K."/>
            <person name="Rouze P."/>
            <person name="Ryaboy D."/>
            <person name="Schmutz J."/>
            <person name="Schrader J."/>
            <person name="Segerman B."/>
            <person name="Shin H."/>
            <person name="Siddiqui A."/>
            <person name="Sterky F."/>
            <person name="Terry A."/>
            <person name="Tsai C.J."/>
            <person name="Uberbacher E."/>
            <person name="Unneberg P."/>
            <person name="Vahala J."/>
            <person name="Wall K."/>
            <person name="Wessler S."/>
            <person name="Yang G."/>
            <person name="Yin T."/>
            <person name="Douglas C."/>
            <person name="Marra M."/>
            <person name="Sandberg G."/>
            <person name="Van de Peer Y."/>
            <person name="Rokhsar D."/>
        </authorList>
    </citation>
    <scope>NUCLEOTIDE SEQUENCE [LARGE SCALE GENOMIC DNA]</scope>
    <source>
        <strain evidence="3">cv. Nisqually</strain>
    </source>
</reference>
<dbReference type="Proteomes" id="UP000006729">
    <property type="component" value="Chromosome 2"/>
</dbReference>
<feature type="region of interest" description="Disordered" evidence="1">
    <location>
        <begin position="1"/>
        <end position="22"/>
    </location>
</feature>
<evidence type="ECO:0000313" key="2">
    <source>
        <dbReference type="EMBL" id="RQO87391.1"/>
    </source>
</evidence>
<gene>
    <name evidence="2" type="ORF">POPTR_002G239450</name>
</gene>